<protein>
    <recommendedName>
        <fullName evidence="7">Ig-like domain-containing protein</fullName>
    </recommendedName>
</protein>
<evidence type="ECO:0000256" key="1">
    <source>
        <dbReference type="ARBA" id="ARBA00022614"/>
    </source>
</evidence>
<organism evidence="5 6">
    <name type="scientific">Callorhinchus milii</name>
    <name type="common">Ghost shark</name>
    <dbReference type="NCBI Taxonomy" id="7868"/>
    <lineage>
        <taxon>Eukaryota</taxon>
        <taxon>Metazoa</taxon>
        <taxon>Chordata</taxon>
        <taxon>Craniata</taxon>
        <taxon>Vertebrata</taxon>
        <taxon>Chondrichthyes</taxon>
        <taxon>Holocephali</taxon>
        <taxon>Chimaeriformes</taxon>
        <taxon>Callorhinchidae</taxon>
        <taxon>Callorhinchus</taxon>
    </lineage>
</organism>
<dbReference type="Ensembl" id="ENSCMIT00000017882.1">
    <property type="protein sequence ID" value="ENSCMIP00000017544.1"/>
    <property type="gene ID" value="ENSCMIG00000008361.1"/>
</dbReference>
<keyword evidence="3" id="KW-0677">Repeat</keyword>
<dbReference type="AlphaFoldDB" id="A0A4W3I996"/>
<evidence type="ECO:0000313" key="6">
    <source>
        <dbReference type="Proteomes" id="UP000314986"/>
    </source>
</evidence>
<proteinExistence type="predicted"/>
<evidence type="ECO:0000256" key="4">
    <source>
        <dbReference type="SAM" id="SignalP"/>
    </source>
</evidence>
<dbReference type="Pfam" id="PF13855">
    <property type="entry name" value="LRR_8"/>
    <property type="match status" value="1"/>
</dbReference>
<feature type="chain" id="PRO_5021383034" description="Ig-like domain-containing protein" evidence="4">
    <location>
        <begin position="21"/>
        <end position="341"/>
    </location>
</feature>
<dbReference type="Gene3D" id="2.60.40.10">
    <property type="entry name" value="Immunoglobulins"/>
    <property type="match status" value="1"/>
</dbReference>
<dbReference type="InterPro" id="IPR050467">
    <property type="entry name" value="LRFN"/>
</dbReference>
<feature type="signal peptide" evidence="4">
    <location>
        <begin position="1"/>
        <end position="20"/>
    </location>
</feature>
<keyword evidence="1" id="KW-0433">Leucine-rich repeat</keyword>
<dbReference type="GO" id="GO:0016020">
    <property type="term" value="C:membrane"/>
    <property type="evidence" value="ECO:0007669"/>
    <property type="project" value="UniProtKB-SubCell"/>
</dbReference>
<reference evidence="6" key="3">
    <citation type="journal article" date="2014" name="Nature">
        <title>Elephant shark genome provides unique insights into gnathostome evolution.</title>
        <authorList>
            <consortium name="International Elephant Shark Genome Sequencing Consortium"/>
            <person name="Venkatesh B."/>
            <person name="Lee A.P."/>
            <person name="Ravi V."/>
            <person name="Maurya A.K."/>
            <person name="Lian M.M."/>
            <person name="Swann J.B."/>
            <person name="Ohta Y."/>
            <person name="Flajnik M.F."/>
            <person name="Sutoh Y."/>
            <person name="Kasahara M."/>
            <person name="Hoon S."/>
            <person name="Gangu V."/>
            <person name="Roy S.W."/>
            <person name="Irimia M."/>
            <person name="Korzh V."/>
            <person name="Kondrychyn I."/>
            <person name="Lim Z.W."/>
            <person name="Tay B.H."/>
            <person name="Tohari S."/>
            <person name="Kong K.W."/>
            <person name="Ho S."/>
            <person name="Lorente-Galdos B."/>
            <person name="Quilez J."/>
            <person name="Marques-Bonet T."/>
            <person name="Raney B.J."/>
            <person name="Ingham P.W."/>
            <person name="Tay A."/>
            <person name="Hillier L.W."/>
            <person name="Minx P."/>
            <person name="Boehm T."/>
            <person name="Wilson R.K."/>
            <person name="Brenner S."/>
            <person name="Warren W.C."/>
        </authorList>
    </citation>
    <scope>NUCLEOTIDE SEQUENCE [LARGE SCALE GENOMIC DNA]</scope>
</reference>
<evidence type="ECO:0000256" key="3">
    <source>
        <dbReference type="ARBA" id="ARBA00022737"/>
    </source>
</evidence>
<dbReference type="InParanoid" id="A0A4W3I996"/>
<keyword evidence="6" id="KW-1185">Reference proteome</keyword>
<reference evidence="5" key="4">
    <citation type="submission" date="2025-08" db="UniProtKB">
        <authorList>
            <consortium name="Ensembl"/>
        </authorList>
    </citation>
    <scope>IDENTIFICATION</scope>
</reference>
<dbReference type="PROSITE" id="PS51450">
    <property type="entry name" value="LRR"/>
    <property type="match status" value="1"/>
</dbReference>
<accession>A0A4W3I996</accession>
<sequence>MGTWLYILALLVIQCSTVWMCPSNCNCTGSLTTCCAQGADSLSQPLAGNPDTSDTKTLVLDHCGVFILDMSTFENFLPLELLEIRQMIIVYVNSQAFMHLSNLQTLILDNVSLSDAAMHPNAFAGLRANILSLRNNHLCTVTQQTFTDSENLEDIDLSGNQLRFIEDKTFAGLVKLKRLNLTNNRLKTVSLFWFGFSFLKTDFQLVLLGNNLSCECQYRGALYQGNWWFTQAIASNNLTCNWSSATPPCEVPSVATTYKEICTTELLTLSLSCGADGLPKPSVIWFLPNGTQSPPYPPPQPPYHRWLGLQPLSPEALELHPQCLRRFLPFVLQGRSQDLSL</sequence>
<evidence type="ECO:0000313" key="5">
    <source>
        <dbReference type="Ensembl" id="ENSCMIP00000017544.1"/>
    </source>
</evidence>
<dbReference type="PANTHER" id="PTHR45842:SF22">
    <property type="entry name" value="INSULIN-LIKE GROWTH FACTOR-BINDING PROTEIN COMPLEX ACID LABILE SUBUNIT ISOFORM X1"/>
    <property type="match status" value="1"/>
</dbReference>
<evidence type="ECO:0008006" key="7">
    <source>
        <dbReference type="Google" id="ProtNLM"/>
    </source>
</evidence>
<dbReference type="Proteomes" id="UP000314986">
    <property type="component" value="Unassembled WGS sequence"/>
</dbReference>
<name>A0A4W3I996_CALMI</name>
<dbReference type="InterPro" id="IPR003591">
    <property type="entry name" value="Leu-rich_rpt_typical-subtyp"/>
</dbReference>
<dbReference type="Gene3D" id="3.80.10.10">
    <property type="entry name" value="Ribonuclease Inhibitor"/>
    <property type="match status" value="2"/>
</dbReference>
<dbReference type="STRING" id="7868.ENSCMIP00000017544"/>
<reference evidence="5" key="5">
    <citation type="submission" date="2025-09" db="UniProtKB">
        <authorList>
            <consortium name="Ensembl"/>
        </authorList>
    </citation>
    <scope>IDENTIFICATION</scope>
</reference>
<dbReference type="SMART" id="SM00369">
    <property type="entry name" value="LRR_TYP"/>
    <property type="match status" value="3"/>
</dbReference>
<reference evidence="6" key="1">
    <citation type="journal article" date="2006" name="Science">
        <title>Ancient noncoding elements conserved in the human genome.</title>
        <authorList>
            <person name="Venkatesh B."/>
            <person name="Kirkness E.F."/>
            <person name="Loh Y.H."/>
            <person name="Halpern A.L."/>
            <person name="Lee A.P."/>
            <person name="Johnson J."/>
            <person name="Dandona N."/>
            <person name="Viswanathan L.D."/>
            <person name="Tay A."/>
            <person name="Venter J.C."/>
            <person name="Strausberg R.L."/>
            <person name="Brenner S."/>
        </authorList>
    </citation>
    <scope>NUCLEOTIDE SEQUENCE [LARGE SCALE GENOMIC DNA]</scope>
</reference>
<dbReference type="InterPro" id="IPR013783">
    <property type="entry name" value="Ig-like_fold"/>
</dbReference>
<dbReference type="OMA" id="LYACMAT"/>
<dbReference type="SUPFAM" id="SSF52058">
    <property type="entry name" value="L domain-like"/>
    <property type="match status" value="1"/>
</dbReference>
<reference evidence="6" key="2">
    <citation type="journal article" date="2007" name="PLoS Biol.">
        <title>Survey sequencing and comparative analysis of the elephant shark (Callorhinchus milii) genome.</title>
        <authorList>
            <person name="Venkatesh B."/>
            <person name="Kirkness E.F."/>
            <person name="Loh Y.H."/>
            <person name="Halpern A.L."/>
            <person name="Lee A.P."/>
            <person name="Johnson J."/>
            <person name="Dandona N."/>
            <person name="Viswanathan L.D."/>
            <person name="Tay A."/>
            <person name="Venter J.C."/>
            <person name="Strausberg R.L."/>
            <person name="Brenner S."/>
        </authorList>
    </citation>
    <scope>NUCLEOTIDE SEQUENCE [LARGE SCALE GENOMIC DNA]</scope>
</reference>
<keyword evidence="2 4" id="KW-0732">Signal</keyword>
<dbReference type="InterPro" id="IPR001611">
    <property type="entry name" value="Leu-rich_rpt"/>
</dbReference>
<dbReference type="PANTHER" id="PTHR45842">
    <property type="entry name" value="SYNAPTIC ADHESION-LIKE MOLECULE SALM"/>
    <property type="match status" value="1"/>
</dbReference>
<dbReference type="InterPro" id="IPR032675">
    <property type="entry name" value="LRR_dom_sf"/>
</dbReference>
<evidence type="ECO:0000256" key="2">
    <source>
        <dbReference type="ARBA" id="ARBA00022729"/>
    </source>
</evidence>